<evidence type="ECO:0000313" key="1">
    <source>
        <dbReference type="EMBL" id="NWK54988.1"/>
    </source>
</evidence>
<dbReference type="Proteomes" id="UP000557872">
    <property type="component" value="Unassembled WGS sequence"/>
</dbReference>
<gene>
    <name evidence="1" type="ORF">HW115_05165</name>
</gene>
<keyword evidence="2" id="KW-1185">Reference proteome</keyword>
<accession>A0A851GB56</accession>
<dbReference type="AlphaFoldDB" id="A0A851GB56"/>
<protein>
    <recommendedName>
        <fullName evidence="3">Replication-associated protein G2P N-terminal domain-containing protein</fullName>
    </recommendedName>
</protein>
<evidence type="ECO:0000313" key="2">
    <source>
        <dbReference type="Proteomes" id="UP000557872"/>
    </source>
</evidence>
<organism evidence="1 2">
    <name type="scientific">Oceaniferula marina</name>
    <dbReference type="NCBI Taxonomy" id="2748318"/>
    <lineage>
        <taxon>Bacteria</taxon>
        <taxon>Pseudomonadati</taxon>
        <taxon>Verrucomicrobiota</taxon>
        <taxon>Verrucomicrobiia</taxon>
        <taxon>Verrucomicrobiales</taxon>
        <taxon>Verrucomicrobiaceae</taxon>
        <taxon>Oceaniferula</taxon>
    </lineage>
</organism>
<proteinExistence type="predicted"/>
<name>A0A851GB56_9BACT</name>
<sequence>MLTLMFDTVYFDQRLESLGEHDDWYVTLRKPLKAEDGDGSPQFISAKHKDTKITLSGSLDEGFTKVKVPSLASLLHGQNGQPLEGPQEVAAAFDVLEGLLAMVSKPDGPRSFTRVDIALNLNIKYRDIEYGLWGSALKQGRKTPMIYPRESITFRRAATELKFYDKAIRTQAKDVPGAASLQSFVRVELSLKGEDLKDAFTGGALPVTGLDYMKSYEVLREHVLEVAPATKAIQVTDTDSYLAWLYRQDPSLLMPYIEREGKGKSPSRRKKMREVARMATTIGENEIPWSDVMPKDRPPVQIQLFYPNEIKDVFHPGIATHPVSEGLLISSDGNETVLQRLVRNARYRCGLGKDRWGKIKPIEVDSHRLGASDYSD</sequence>
<dbReference type="EMBL" id="JACBAZ010000002">
    <property type="protein sequence ID" value="NWK54988.1"/>
    <property type="molecule type" value="Genomic_DNA"/>
</dbReference>
<evidence type="ECO:0008006" key="3">
    <source>
        <dbReference type="Google" id="ProtNLM"/>
    </source>
</evidence>
<reference evidence="1 2" key="1">
    <citation type="submission" date="2020-07" db="EMBL/GenBank/DDBJ databases">
        <title>Roseicoccus Jingziensis gen. nov., sp. nov., isolated from coastal seawater.</title>
        <authorList>
            <person name="Feng X."/>
        </authorList>
    </citation>
    <scope>NUCLEOTIDE SEQUENCE [LARGE SCALE GENOMIC DNA]</scope>
    <source>
        <strain evidence="1 2">N1E253</strain>
    </source>
</reference>
<comment type="caution">
    <text evidence="1">The sequence shown here is derived from an EMBL/GenBank/DDBJ whole genome shotgun (WGS) entry which is preliminary data.</text>
</comment>